<feature type="domain" description="Outer membrane protein beta-barrel" evidence="2">
    <location>
        <begin position="216"/>
        <end position="392"/>
    </location>
</feature>
<dbReference type="SUPFAM" id="SSF56925">
    <property type="entry name" value="OMPA-like"/>
    <property type="match status" value="1"/>
</dbReference>
<comment type="caution">
    <text evidence="3">The sequence shown here is derived from an EMBL/GenBank/DDBJ whole genome shotgun (WGS) entry which is preliminary data.</text>
</comment>
<evidence type="ECO:0000313" key="4">
    <source>
        <dbReference type="Proteomes" id="UP000239068"/>
    </source>
</evidence>
<gene>
    <name evidence="3" type="ORF">BTO16_11735</name>
</gene>
<evidence type="ECO:0000256" key="1">
    <source>
        <dbReference type="ARBA" id="ARBA00022729"/>
    </source>
</evidence>
<sequence>MKKQILVILITISSTFCYTQITFDKGYFINNADKKIECYIKNLDWKNNPTSFEYRLSENSDKKGLTIKEVKEFGVYNYSKYIRQTVNIDRSSENINVLSSERNPVFEEEELFLEVLVEGKSMLYTYENGSLIRFFYKEENTEIKQLIFKSYKTDKLEIKTNNEFRQQLLLDLKCKSITINDIKILEYTQKELVDFFVLKNKCNNSDVINFDEKQKKDFFNFTLRPGLNFSSITNPDLISSSIDADYGNKLNLRAGLEFEFIMGFHKNKWAVIVEPTFQYYNSEKESSTIKSNIKYTSIEIPVGIRHYFFLNENSKIFINGSYVYDINGNSTLSYNDKKEYKVTSEQNNFAFGLGYKLRNKFSLELRYQTTRDLYNEFFVLDLEYNTTSFIFGYTIF</sequence>
<proteinExistence type="predicted"/>
<evidence type="ECO:0000259" key="2">
    <source>
        <dbReference type="Pfam" id="PF13505"/>
    </source>
</evidence>
<name>A0A2S7WG37_9FLAO</name>
<dbReference type="EMBL" id="MSCM01000002">
    <property type="protein sequence ID" value="PQJ76564.1"/>
    <property type="molecule type" value="Genomic_DNA"/>
</dbReference>
<dbReference type="InterPro" id="IPR011250">
    <property type="entry name" value="OMP/PagP_B-barrel"/>
</dbReference>
<reference evidence="3 4" key="1">
    <citation type="submission" date="2016-12" db="EMBL/GenBank/DDBJ databases">
        <title>Trade-off between light-utilization and light-protection in marine flavobacteria.</title>
        <authorList>
            <person name="Kumagai Y."/>
            <person name="Yoshizawa S."/>
            <person name="Kogure K."/>
            <person name="Iwasaki W."/>
        </authorList>
    </citation>
    <scope>NUCLEOTIDE SEQUENCE [LARGE SCALE GENOMIC DNA]</scope>
    <source>
        <strain evidence="3 4">ATCC 43844</strain>
    </source>
</reference>
<keyword evidence="1" id="KW-0732">Signal</keyword>
<evidence type="ECO:0000313" key="3">
    <source>
        <dbReference type="EMBL" id="PQJ76564.1"/>
    </source>
</evidence>
<dbReference type="OrthoDB" id="921445at2"/>
<dbReference type="RefSeq" id="WP_105021876.1">
    <property type="nucleotide sequence ID" value="NZ_MSCM01000002.1"/>
</dbReference>
<keyword evidence="4" id="KW-1185">Reference proteome</keyword>
<dbReference type="Proteomes" id="UP000239068">
    <property type="component" value="Unassembled WGS sequence"/>
</dbReference>
<accession>A0A2S7WG37</accession>
<protein>
    <recommendedName>
        <fullName evidence="2">Outer membrane protein beta-barrel domain-containing protein</fullName>
    </recommendedName>
</protein>
<dbReference type="InterPro" id="IPR027385">
    <property type="entry name" value="Beta-barrel_OMP"/>
</dbReference>
<dbReference type="AlphaFoldDB" id="A0A2S7WG37"/>
<dbReference type="Pfam" id="PF13505">
    <property type="entry name" value="OMP_b-brl"/>
    <property type="match status" value="1"/>
</dbReference>
<organism evidence="3 4">
    <name type="scientific">Polaribacter glomeratus</name>
    <dbReference type="NCBI Taxonomy" id="102"/>
    <lineage>
        <taxon>Bacteria</taxon>
        <taxon>Pseudomonadati</taxon>
        <taxon>Bacteroidota</taxon>
        <taxon>Flavobacteriia</taxon>
        <taxon>Flavobacteriales</taxon>
        <taxon>Flavobacteriaceae</taxon>
    </lineage>
</organism>